<dbReference type="InterPro" id="IPR019734">
    <property type="entry name" value="TPR_rpt"/>
</dbReference>
<dbReference type="InterPro" id="IPR011990">
    <property type="entry name" value="TPR-like_helical_dom_sf"/>
</dbReference>
<dbReference type="RefSeq" id="WP_248360382.1">
    <property type="nucleotide sequence ID" value="NZ_AP025591.1"/>
</dbReference>
<accession>A0ABM7WT72</accession>
<name>A0ABM7WT72_9BACT</name>
<keyword evidence="3" id="KW-1185">Reference proteome</keyword>
<reference evidence="3" key="1">
    <citation type="journal article" date="2022" name="Int. J. Syst. Evol. Microbiol.">
        <title>Anaeromyxobacter oryzae sp. nov., Anaeromyxobacter diazotrophicus sp. nov. and Anaeromyxobacter paludicola sp. nov., isolated from paddy soils.</title>
        <authorList>
            <person name="Itoh H."/>
            <person name="Xu Z."/>
            <person name="Mise K."/>
            <person name="Masuda Y."/>
            <person name="Ushijima N."/>
            <person name="Hayakawa C."/>
            <person name="Shiratori Y."/>
            <person name="Senoo K."/>
        </authorList>
    </citation>
    <scope>NUCLEOTIDE SEQUENCE [LARGE SCALE GENOMIC DNA]</scope>
    <source>
        <strain evidence="3">Red232</strain>
    </source>
</reference>
<proteinExistence type="predicted"/>
<evidence type="ECO:0000256" key="1">
    <source>
        <dbReference type="PROSITE-ProRule" id="PRU00339"/>
    </source>
</evidence>
<evidence type="ECO:0008006" key="4">
    <source>
        <dbReference type="Google" id="ProtNLM"/>
    </source>
</evidence>
<dbReference type="Proteomes" id="UP001162891">
    <property type="component" value="Chromosome"/>
</dbReference>
<dbReference type="Gene3D" id="1.25.40.10">
    <property type="entry name" value="Tetratricopeptide repeat domain"/>
    <property type="match status" value="1"/>
</dbReference>
<gene>
    <name evidence="2" type="ORF">AMOR_16900</name>
</gene>
<keyword evidence="1" id="KW-0802">TPR repeat</keyword>
<dbReference type="PROSITE" id="PS50005">
    <property type="entry name" value="TPR"/>
    <property type="match status" value="1"/>
</dbReference>
<dbReference type="EMBL" id="AP025591">
    <property type="protein sequence ID" value="BDG02694.1"/>
    <property type="molecule type" value="Genomic_DNA"/>
</dbReference>
<evidence type="ECO:0000313" key="2">
    <source>
        <dbReference type="EMBL" id="BDG02694.1"/>
    </source>
</evidence>
<dbReference type="Gene3D" id="3.40.30.10">
    <property type="entry name" value="Glutaredoxin"/>
    <property type="match status" value="1"/>
</dbReference>
<dbReference type="InterPro" id="IPR036249">
    <property type="entry name" value="Thioredoxin-like_sf"/>
</dbReference>
<evidence type="ECO:0000313" key="3">
    <source>
        <dbReference type="Proteomes" id="UP001162891"/>
    </source>
</evidence>
<protein>
    <recommendedName>
        <fullName evidence="4">Redoxin domain-containing protein</fullName>
    </recommendedName>
</protein>
<dbReference type="SUPFAM" id="SSF52833">
    <property type="entry name" value="Thioredoxin-like"/>
    <property type="match status" value="1"/>
</dbReference>
<organism evidence="2 3">
    <name type="scientific">Anaeromyxobacter oryzae</name>
    <dbReference type="NCBI Taxonomy" id="2918170"/>
    <lineage>
        <taxon>Bacteria</taxon>
        <taxon>Pseudomonadati</taxon>
        <taxon>Myxococcota</taxon>
        <taxon>Myxococcia</taxon>
        <taxon>Myxococcales</taxon>
        <taxon>Cystobacterineae</taxon>
        <taxon>Anaeromyxobacteraceae</taxon>
        <taxon>Anaeromyxobacter</taxon>
    </lineage>
</organism>
<sequence>MNGRHVVRGIMLGVLAFVARPLPVRGFSNVAVGDVVDDAELRTLDGGKHHLVASGAKANVLLFFRPQQEHSLDTLRDMAACEKAFAGKPVHWVAVVSSSWTTEEIRGAIAGTGIRMPVLLDEGDALYGRLGVRLHPVIGILDARRRLVAYEPFRQINYCDRVKARIQLLLGEIGEAEFAKVDAPEPSTTRTDDGVARRHLNYARTLVRIQKLDRALEEVRKSLALVPSAAAYALQGEILAAQGKCPDALRAFDVALKMEPANAVAVEGRKSCGR</sequence>
<feature type="repeat" description="TPR" evidence="1">
    <location>
        <begin position="229"/>
        <end position="262"/>
    </location>
</feature>
<dbReference type="SUPFAM" id="SSF48452">
    <property type="entry name" value="TPR-like"/>
    <property type="match status" value="1"/>
</dbReference>